<organism evidence="2 3">
    <name type="scientific">Sunxiuqinia dokdonensis</name>
    <dbReference type="NCBI Taxonomy" id="1409788"/>
    <lineage>
        <taxon>Bacteria</taxon>
        <taxon>Pseudomonadati</taxon>
        <taxon>Bacteroidota</taxon>
        <taxon>Bacteroidia</taxon>
        <taxon>Marinilabiliales</taxon>
        <taxon>Prolixibacteraceae</taxon>
        <taxon>Sunxiuqinia</taxon>
    </lineage>
</organism>
<sequence>MKTGKFKMAFLLAGLIVFSASQAMAQPHCCNSNWSVNANAQWWNNNTPAEYALSAEQITEINELRKNSYEKKLPIENELRSLRMEYQAANSNPNLDVKKVKSLRSTIRDKEEKIEDINLETKVQVKKLLTEKQLTYFNNNNYNWWDMSENCWYAGNMDMKSRRQMMMSRRSNCW</sequence>
<evidence type="ECO:0008006" key="4">
    <source>
        <dbReference type="Google" id="ProtNLM"/>
    </source>
</evidence>
<dbReference type="RefSeq" id="WP_053180253.1">
    <property type="nucleotide sequence ID" value="NZ_LGIA01000041.1"/>
</dbReference>
<dbReference type="OrthoDB" id="1118696at2"/>
<reference evidence="3" key="1">
    <citation type="submission" date="2015-07" db="EMBL/GenBank/DDBJ databases">
        <title>Genome sequencing of Sunxiuqinia dokdonensis strain SK.</title>
        <authorList>
            <person name="Ahn S."/>
            <person name="Kim B.-C."/>
        </authorList>
    </citation>
    <scope>NUCLEOTIDE SEQUENCE [LARGE SCALE GENOMIC DNA]</scope>
    <source>
        <strain evidence="3">SK</strain>
    </source>
</reference>
<name>A0A0L8VCY2_9BACT</name>
<dbReference type="Proteomes" id="UP000036958">
    <property type="component" value="Unassembled WGS sequence"/>
</dbReference>
<evidence type="ECO:0000313" key="3">
    <source>
        <dbReference type="Proteomes" id="UP000036958"/>
    </source>
</evidence>
<protein>
    <recommendedName>
        <fullName evidence="4">Periplasmic heavy metal sensor</fullName>
    </recommendedName>
</protein>
<proteinExistence type="predicted"/>
<dbReference type="Gene3D" id="1.20.120.1490">
    <property type="match status" value="1"/>
</dbReference>
<feature type="signal peptide" evidence="1">
    <location>
        <begin position="1"/>
        <end position="25"/>
    </location>
</feature>
<feature type="chain" id="PRO_5005591773" description="Periplasmic heavy metal sensor" evidence="1">
    <location>
        <begin position="26"/>
        <end position="174"/>
    </location>
</feature>
<keyword evidence="3" id="KW-1185">Reference proteome</keyword>
<evidence type="ECO:0000256" key="1">
    <source>
        <dbReference type="SAM" id="SignalP"/>
    </source>
</evidence>
<accession>A0A0L8VCY2</accession>
<comment type="caution">
    <text evidence="2">The sequence shown here is derived from an EMBL/GenBank/DDBJ whole genome shotgun (WGS) entry which is preliminary data.</text>
</comment>
<evidence type="ECO:0000313" key="2">
    <source>
        <dbReference type="EMBL" id="KOH46193.1"/>
    </source>
</evidence>
<keyword evidence="1" id="KW-0732">Signal</keyword>
<gene>
    <name evidence="2" type="ORF">NC99_09710</name>
</gene>
<dbReference type="STRING" id="1409788.NC99_09710"/>
<dbReference type="AlphaFoldDB" id="A0A0L8VCY2"/>
<dbReference type="EMBL" id="LGIA01000041">
    <property type="protein sequence ID" value="KOH46193.1"/>
    <property type="molecule type" value="Genomic_DNA"/>
</dbReference>